<dbReference type="GO" id="GO:0016787">
    <property type="term" value="F:hydrolase activity"/>
    <property type="evidence" value="ECO:0007669"/>
    <property type="project" value="UniProtKB-KW"/>
</dbReference>
<dbReference type="SUPFAM" id="SSF46785">
    <property type="entry name" value="Winged helix' DNA-binding domain"/>
    <property type="match status" value="1"/>
</dbReference>
<dbReference type="InterPro" id="IPR014001">
    <property type="entry name" value="Helicase_ATP-bd"/>
</dbReference>
<dbReference type="SMART" id="SM00382">
    <property type="entry name" value="AAA"/>
    <property type="match status" value="2"/>
</dbReference>
<evidence type="ECO:0000259" key="14">
    <source>
        <dbReference type="PROSITE" id="PS51194"/>
    </source>
</evidence>
<comment type="similarity">
    <text evidence="2">Belongs to the helicase family. SKI2 subfamily.</text>
</comment>
<dbReference type="InterPro" id="IPR003593">
    <property type="entry name" value="AAA+_ATPase"/>
</dbReference>
<dbReference type="InterPro" id="IPR057842">
    <property type="entry name" value="WH_MER3"/>
</dbReference>
<dbReference type="GO" id="GO:0003678">
    <property type="term" value="F:DNA helicase activity"/>
    <property type="evidence" value="ECO:0007669"/>
    <property type="project" value="TreeGrafter"/>
</dbReference>
<evidence type="ECO:0000256" key="2">
    <source>
        <dbReference type="ARBA" id="ARBA00010140"/>
    </source>
</evidence>
<dbReference type="GO" id="GO:0000712">
    <property type="term" value="P:resolution of meiotic recombination intermediates"/>
    <property type="evidence" value="ECO:0007669"/>
    <property type="project" value="TreeGrafter"/>
</dbReference>
<keyword evidence="6" id="KW-0378">Hydrolase</keyword>
<evidence type="ECO:0000256" key="9">
    <source>
        <dbReference type="ARBA" id="ARBA00023242"/>
    </source>
</evidence>
<feature type="domain" description="Helicase ATP-binding" evidence="13">
    <location>
        <begin position="332"/>
        <end position="513"/>
    </location>
</feature>
<dbReference type="EC" id="3.6.4.13" evidence="3"/>
<dbReference type="Pfam" id="PF00271">
    <property type="entry name" value="Helicase_C"/>
    <property type="match status" value="1"/>
</dbReference>
<organism evidence="15 16">
    <name type="scientific">Thelohanellus kitauei</name>
    <name type="common">Myxosporean</name>
    <dbReference type="NCBI Taxonomy" id="669202"/>
    <lineage>
        <taxon>Eukaryota</taxon>
        <taxon>Metazoa</taxon>
        <taxon>Cnidaria</taxon>
        <taxon>Myxozoa</taxon>
        <taxon>Myxosporea</taxon>
        <taxon>Bivalvulida</taxon>
        <taxon>Platysporina</taxon>
        <taxon>Myxobolidae</taxon>
        <taxon>Thelohanellus</taxon>
    </lineage>
</organism>
<evidence type="ECO:0000313" key="16">
    <source>
        <dbReference type="Proteomes" id="UP000031668"/>
    </source>
</evidence>
<dbReference type="SMART" id="SM00973">
    <property type="entry name" value="Sec63"/>
    <property type="match status" value="2"/>
</dbReference>
<dbReference type="InterPro" id="IPR001650">
    <property type="entry name" value="Helicase_C-like"/>
</dbReference>
<dbReference type="OrthoDB" id="5575at2759"/>
<comment type="caution">
    <text evidence="15">The sequence shown here is derived from an EMBL/GenBank/DDBJ whole genome shotgun (WGS) entry which is preliminary data.</text>
</comment>
<dbReference type="GO" id="GO:0006397">
    <property type="term" value="P:mRNA processing"/>
    <property type="evidence" value="ECO:0007669"/>
    <property type="project" value="UniProtKB-ARBA"/>
</dbReference>
<dbReference type="GO" id="GO:0003724">
    <property type="term" value="F:RNA helicase activity"/>
    <property type="evidence" value="ECO:0007669"/>
    <property type="project" value="UniProtKB-EC"/>
</dbReference>
<feature type="domain" description="Helicase ATP-binding" evidence="13">
    <location>
        <begin position="1177"/>
        <end position="1351"/>
    </location>
</feature>
<evidence type="ECO:0000256" key="10">
    <source>
        <dbReference type="ARBA" id="ARBA00034541"/>
    </source>
</evidence>
<reference evidence="15 16" key="1">
    <citation type="journal article" date="2014" name="Genome Biol. Evol.">
        <title>The genome of the myxosporean Thelohanellus kitauei shows adaptations to nutrient acquisition within its fish host.</title>
        <authorList>
            <person name="Yang Y."/>
            <person name="Xiong J."/>
            <person name="Zhou Z."/>
            <person name="Huo F."/>
            <person name="Miao W."/>
            <person name="Ran C."/>
            <person name="Liu Y."/>
            <person name="Zhang J."/>
            <person name="Feng J."/>
            <person name="Wang M."/>
            <person name="Wang M."/>
            <person name="Wang L."/>
            <person name="Yao B."/>
        </authorList>
    </citation>
    <scope>NUCLEOTIDE SEQUENCE [LARGE SCALE GENOMIC DNA]</scope>
    <source>
        <strain evidence="15">Wuqing</strain>
    </source>
</reference>
<dbReference type="GO" id="GO:0005634">
    <property type="term" value="C:nucleus"/>
    <property type="evidence" value="ECO:0007669"/>
    <property type="project" value="UniProtKB-SubCell"/>
</dbReference>
<dbReference type="FunFam" id="1.10.150.20:FF:000013">
    <property type="entry name" value="U5 small nuclear ribonucleoprotein kDa helicase"/>
    <property type="match status" value="1"/>
</dbReference>
<dbReference type="Proteomes" id="UP000031668">
    <property type="component" value="Unassembled WGS sequence"/>
</dbReference>
<evidence type="ECO:0000256" key="1">
    <source>
        <dbReference type="ARBA" id="ARBA00004123"/>
    </source>
</evidence>
<dbReference type="FunFam" id="2.60.40.150:FF:000004">
    <property type="entry name" value="RNA helicase, activating signal cointegrator 1"/>
    <property type="match status" value="1"/>
</dbReference>
<dbReference type="FunFam" id="1.10.10.10:FF:000024">
    <property type="entry name" value="U5 small nuclear ribonucleoprotein helicase"/>
    <property type="match status" value="1"/>
</dbReference>
<keyword evidence="16" id="KW-1185">Reference proteome</keyword>
<dbReference type="GO" id="GO:1990904">
    <property type="term" value="C:ribonucleoprotein complex"/>
    <property type="evidence" value="ECO:0007669"/>
    <property type="project" value="UniProtKB-KW"/>
</dbReference>
<dbReference type="FunFam" id="3.40.50.300:FF:000102">
    <property type="entry name" value="RNA helicase, activating signal cointegrator 1"/>
    <property type="match status" value="1"/>
</dbReference>
<dbReference type="Gene3D" id="2.60.40.150">
    <property type="entry name" value="C2 domain"/>
    <property type="match status" value="2"/>
</dbReference>
<dbReference type="InterPro" id="IPR036390">
    <property type="entry name" value="WH_DNA-bd_sf"/>
</dbReference>
<accession>A0A0C2MTF3</accession>
<dbReference type="SUPFAM" id="SSF81296">
    <property type="entry name" value="E set domains"/>
    <property type="match status" value="1"/>
</dbReference>
<dbReference type="Pfam" id="PF23445">
    <property type="entry name" value="WHD_SNRNP200"/>
    <property type="match status" value="2"/>
</dbReference>
<gene>
    <name evidence="15" type="ORF">RF11_05974</name>
</gene>
<evidence type="ECO:0000256" key="12">
    <source>
        <dbReference type="SAM" id="MobiDB-lite"/>
    </source>
</evidence>
<dbReference type="PROSITE" id="PS51194">
    <property type="entry name" value="HELICASE_CTER"/>
    <property type="match status" value="1"/>
</dbReference>
<evidence type="ECO:0000259" key="13">
    <source>
        <dbReference type="PROSITE" id="PS51192"/>
    </source>
</evidence>
<dbReference type="InterPro" id="IPR035892">
    <property type="entry name" value="C2_domain_sf"/>
</dbReference>
<dbReference type="FunFam" id="1.10.150.20:FF:000004">
    <property type="entry name" value="U5 small nuclear ribonucleoprotein helicase"/>
    <property type="match status" value="1"/>
</dbReference>
<dbReference type="OMA" id="MNPKEFN"/>
<keyword evidence="9" id="KW-0539">Nucleus</keyword>
<dbReference type="SMART" id="SM00487">
    <property type="entry name" value="DEXDc"/>
    <property type="match status" value="2"/>
</dbReference>
<comment type="subcellular location">
    <subcellularLocation>
        <location evidence="1">Nucleus</location>
    </subcellularLocation>
</comment>
<sequence>MAAADEVLATLKNESKKESEKRTEILSLLGHMHDEQYGILLNLTKKITDYYSESDFKDYDEAVGVTVQYDEGSGDEKSVGMIEESSESSGDELEHQTIHGHTQQTDETRSESINPWDIDAYWLQREINKFYNDAEFSHKKSKEVLEILKTATDDRDVENRLMLLLGPDKFSIVKCLRANRDVVLYCTLLSSAQDEEERSMIEEDMRAVPELAEILARYLEGSDMVKTRESKFQSITEIDMDKKNESEFHVVDIETLSFKEGSHLMSNKKCHLPEGSYRKQRKGYEEVFVPAPKNLPLEENETLRAISSLPSFVASAFSSYQTLNRIQSKIVDKALYSDDNMLICAPTGSGKTNAALLCILRELGKFLDSGQQLDDLKVIYVAPMKSLVQEMVQNFTKRLADYGIKVAEMTGDHQLNRDQIDQTHIIVCTPEKWDIVTRKSGENIFVRLVKLVIIDEIHLLHDSRGPVLESLVARIERECITSQHKVRIVGLSATLPNYQDVASFIRVDLESGLFYFDAAYRPVPLEQQFIGITEKKPLKTIKIMNDIVYEKLIENAGRSQVLVFVHSRKETAKTARCVRDMCLEKETLALFVREGTASHEILKSEADQCKNPELKELIQFGFAIHHAGMNKIDRKLVEDLFADGHIQVLFSTATLAWGVNLPAHTVIIKGTQIYDPEKGKWVELGALDVLQMLGRAGRPQYDSKGQGILITSHQELQYYLSLMNQQLPIESQLISKLPEHLNAEIALGTVSSVEEGAEWLTYTYLFIRMLKNPTLYGVSVEEFEADNTLLDRRISLIHSAAIGLDKTGLVKYDRSSGKLVSTDLGRISSHFYCTQETINTYNRLLTPSISQIELFRTVSLSSEFKYLTVRAEEKIELQQLLEKVPIPIKESIEDPAAKINVLLQSYISQLKLDGFVLMSDMIYITQSAGRLVRAIFEICHNRGWAESTEKALALSKMIDKRMWASMCPLRQFAKIPPEIVRKIEKKDFHWERFFDLEPHEVGEVIHAPKMGKVLHKFIHHIPKLELSAHAHPITRSLLRIELSLIPDFKWDETIHGNAEAFWVFVTDVDNERILHSEYFILNHRYAEEEHYFKFYVPIFDPVQPHYYVKVISDKWVRSEIVLPISLMSMILPDKNPPPTELLDLHLLPLSSLKNQAFEAIYNSRFSYFNPIQTQVFNALYKSNDNILIGAPPGSGKSVCAELAVLSFLNNGEGKCICLMSSQTYAEYTYKIYKKTFGEALGVDVGLLTGESAADIKIVNQSTIVITSPENWDMFSRRWKQRKVIQLIRMFVVDDIHMIGGLNGPCIEVVCSRMRYISSQLNNPIRLVAISMSLANSRDMAQWLGIDLNNVFNFHPSVRPLPMTLHIQGWNINNPITRITAMLRAIHQSLMQLEASQTALIFVETRKQAKLVALDICTALSMADEEQIQANIDQIKPYISYIREKEIHETLCLGVGYLHEGMSELEQQTMIDLYTSGLIRILLVTRNMCWTLGVMAYMVIVMDTQYYDGRYHAYIDYPISDILKMISRAARPNCDRGGLVKIFCLSSKKEQYLRFLRDSITVESHLDHYLHDHFCAEVVTKVIENKQEAVDYLTWTFLYRRLTQNPSYYNMQGITHRHLSDYLSELVETTLTDLATSKCIVIEDETSVFPLNSAMIASYYYINYATIELYNASLTSKTKLRPLIEIISSSHEFENVSVRQNEEVYLKHLVGQVTYKPKDGKFTEAHIKANLLIQAYLSRINLPPEFQVDCDFIIGKCHKLAQACVDVLSSNGWLQPAIVAMEFAQMITQAVWSRDSPLKQIPYFTTEIVERCQKNKIESIFDLLDMEDEPRRKLLNLTEQQLAKVAEFCNAFPSIDVKYEISNEGFVTSGDSVGITIQLERDEEISKPVISPFFPYDRDEGIWVVIGDTKNGSLFSIKRVSLLKTSNIRLEFTAPEEAGQHDLTLYVISDSYMGSDQEFQFALHVNPSNNRKRKAENDSDEEAKQKRET</sequence>
<evidence type="ECO:0000256" key="8">
    <source>
        <dbReference type="ARBA" id="ARBA00022840"/>
    </source>
</evidence>
<name>A0A0C2MTF3_THEKT</name>
<dbReference type="PIRSF" id="PIRSF039073">
    <property type="entry name" value="BRR2"/>
    <property type="match status" value="1"/>
</dbReference>
<dbReference type="SUPFAM" id="SSF52540">
    <property type="entry name" value="P-loop containing nucleoside triphosphate hydrolases"/>
    <property type="match status" value="4"/>
</dbReference>
<dbReference type="InterPro" id="IPR004179">
    <property type="entry name" value="Sec63-dom"/>
</dbReference>
<feature type="domain" description="Helicase C-terminal" evidence="14">
    <location>
        <begin position="548"/>
        <end position="757"/>
    </location>
</feature>
<feature type="region of interest" description="Disordered" evidence="12">
    <location>
        <begin position="72"/>
        <end position="110"/>
    </location>
</feature>
<comment type="catalytic activity">
    <reaction evidence="11">
        <text>ATP + H2O = ADP + phosphate + H(+)</text>
        <dbReference type="Rhea" id="RHEA:13065"/>
        <dbReference type="ChEBI" id="CHEBI:15377"/>
        <dbReference type="ChEBI" id="CHEBI:15378"/>
        <dbReference type="ChEBI" id="CHEBI:30616"/>
        <dbReference type="ChEBI" id="CHEBI:43474"/>
        <dbReference type="ChEBI" id="CHEBI:456216"/>
        <dbReference type="EC" id="3.6.4.13"/>
    </reaction>
</comment>
<evidence type="ECO:0000256" key="3">
    <source>
        <dbReference type="ARBA" id="ARBA00012552"/>
    </source>
</evidence>
<evidence type="ECO:0000256" key="11">
    <source>
        <dbReference type="ARBA" id="ARBA00047984"/>
    </source>
</evidence>
<dbReference type="SMART" id="SM00490">
    <property type="entry name" value="HELICc"/>
    <property type="match status" value="2"/>
</dbReference>
<dbReference type="FunFam" id="1.10.10.10:FF:000012">
    <property type="entry name" value="U5 small nuclear ribonucleoprotein helicase"/>
    <property type="match status" value="1"/>
</dbReference>
<dbReference type="InterPro" id="IPR036388">
    <property type="entry name" value="WH-like_DNA-bd_sf"/>
</dbReference>
<keyword evidence="5" id="KW-0547">Nucleotide-binding</keyword>
<dbReference type="SUPFAM" id="SSF158702">
    <property type="entry name" value="Sec63 N-terminal domain-like"/>
    <property type="match status" value="2"/>
</dbReference>
<dbReference type="EMBL" id="JWZT01004047">
    <property type="protein sequence ID" value="KII64997.1"/>
    <property type="molecule type" value="Genomic_DNA"/>
</dbReference>
<dbReference type="Pfam" id="PF18149">
    <property type="entry name" value="Helicase_PWI"/>
    <property type="match status" value="1"/>
</dbReference>
<dbReference type="PANTHER" id="PTHR47961">
    <property type="entry name" value="DNA POLYMERASE THETA, PUTATIVE (AFU_ORTHOLOGUE AFUA_1G05260)-RELATED"/>
    <property type="match status" value="1"/>
</dbReference>
<dbReference type="InterPro" id="IPR011545">
    <property type="entry name" value="DEAD/DEAH_box_helicase_dom"/>
</dbReference>
<dbReference type="FunFam" id="3.40.50.300:FF:000254">
    <property type="entry name" value="U5 small nuclear ribonucleoprotein helicase"/>
    <property type="match status" value="1"/>
</dbReference>
<keyword evidence="4" id="KW-0677">Repeat</keyword>
<keyword evidence="7 15" id="KW-0347">Helicase</keyword>
<dbReference type="Pfam" id="PF02889">
    <property type="entry name" value="Sec63"/>
    <property type="match status" value="2"/>
</dbReference>
<evidence type="ECO:0000313" key="15">
    <source>
        <dbReference type="EMBL" id="KII64997.1"/>
    </source>
</evidence>
<evidence type="ECO:0000256" key="4">
    <source>
        <dbReference type="ARBA" id="ARBA00022737"/>
    </source>
</evidence>
<dbReference type="Gene3D" id="1.10.150.20">
    <property type="entry name" value="5' to 3' exonuclease, C-terminal subdomain"/>
    <property type="match status" value="2"/>
</dbReference>
<dbReference type="Gene3D" id="1.10.10.10">
    <property type="entry name" value="Winged helix-like DNA-binding domain superfamily/Winged helix DNA-binding domain"/>
    <property type="match status" value="2"/>
</dbReference>
<protein>
    <recommendedName>
        <fullName evidence="10">U5 small nuclear ribonucleoprotein 200 kDa helicase</fullName>
        <ecNumber evidence="3">3.6.4.13</ecNumber>
    </recommendedName>
</protein>
<dbReference type="FunFam" id="3.40.50.300:FF:000062">
    <property type="entry name" value="U5 small nuclear ribonucleoprotein helicase"/>
    <property type="match status" value="1"/>
</dbReference>
<dbReference type="PROSITE" id="PS51192">
    <property type="entry name" value="HELICASE_ATP_BIND_1"/>
    <property type="match status" value="2"/>
</dbReference>
<dbReference type="InterPro" id="IPR041094">
    <property type="entry name" value="Brr2_helicase_PWI"/>
</dbReference>
<dbReference type="CDD" id="cd18021">
    <property type="entry name" value="DEXHc_Brr2_2"/>
    <property type="match status" value="1"/>
</dbReference>
<keyword evidence="8" id="KW-0067">ATP-binding</keyword>
<proteinExistence type="inferred from homology"/>
<dbReference type="InterPro" id="IPR014756">
    <property type="entry name" value="Ig_E-set"/>
</dbReference>
<dbReference type="GO" id="GO:0005524">
    <property type="term" value="F:ATP binding"/>
    <property type="evidence" value="ECO:0007669"/>
    <property type="project" value="UniProtKB-KW"/>
</dbReference>
<dbReference type="Pfam" id="PF00270">
    <property type="entry name" value="DEAD"/>
    <property type="match status" value="2"/>
</dbReference>
<evidence type="ECO:0000256" key="5">
    <source>
        <dbReference type="ARBA" id="ARBA00022741"/>
    </source>
</evidence>
<evidence type="ECO:0000256" key="6">
    <source>
        <dbReference type="ARBA" id="ARBA00022801"/>
    </source>
</evidence>
<dbReference type="InterPro" id="IPR050474">
    <property type="entry name" value="Hel308_SKI2-like"/>
</dbReference>
<dbReference type="FunFam" id="1.10.3380.10:FF:000001">
    <property type="entry name" value="U5 small nuclear ribonucleoprotein helicase"/>
    <property type="match status" value="1"/>
</dbReference>
<feature type="region of interest" description="Disordered" evidence="12">
    <location>
        <begin position="1965"/>
        <end position="1988"/>
    </location>
</feature>
<dbReference type="CDD" id="cd18795">
    <property type="entry name" value="SF2_C_Ski2"/>
    <property type="match status" value="1"/>
</dbReference>
<evidence type="ECO:0000256" key="7">
    <source>
        <dbReference type="ARBA" id="ARBA00022806"/>
    </source>
</evidence>
<dbReference type="PANTHER" id="PTHR47961:SF4">
    <property type="entry name" value="ACTIVATING SIGNAL COINTEGRATOR 1 COMPLEX SUBUNIT 3"/>
    <property type="match status" value="1"/>
</dbReference>
<keyword evidence="15" id="KW-0687">Ribonucleoprotein</keyword>
<dbReference type="InterPro" id="IPR027417">
    <property type="entry name" value="P-loop_NTPase"/>
</dbReference>
<dbReference type="FunFam" id="1.10.3380.10:FF:000002">
    <property type="entry name" value="Activating signal cointegrator 1 complex subunit 3"/>
    <property type="match status" value="1"/>
</dbReference>
<dbReference type="GO" id="GO:0003676">
    <property type="term" value="F:nucleic acid binding"/>
    <property type="evidence" value="ECO:0007669"/>
    <property type="project" value="InterPro"/>
</dbReference>
<dbReference type="Gene3D" id="1.10.3380.10">
    <property type="entry name" value="Sec63 N-terminal domain-like domain"/>
    <property type="match status" value="2"/>
</dbReference>
<dbReference type="Gene3D" id="3.40.50.300">
    <property type="entry name" value="P-loop containing nucleotide triphosphate hydrolases"/>
    <property type="match status" value="4"/>
</dbReference>